<gene>
    <name evidence="1" type="ORF">GCM10023094_00860</name>
</gene>
<organism evidence="1 2">
    <name type="scientific">Rhodococcus olei</name>
    <dbReference type="NCBI Taxonomy" id="2161675"/>
    <lineage>
        <taxon>Bacteria</taxon>
        <taxon>Bacillati</taxon>
        <taxon>Actinomycetota</taxon>
        <taxon>Actinomycetes</taxon>
        <taxon>Mycobacteriales</taxon>
        <taxon>Nocardiaceae</taxon>
        <taxon>Rhodococcus</taxon>
    </lineage>
</organism>
<dbReference type="Proteomes" id="UP001501183">
    <property type="component" value="Unassembled WGS sequence"/>
</dbReference>
<accession>A0ABP8NT54</accession>
<dbReference type="EMBL" id="BAABFB010000007">
    <property type="protein sequence ID" value="GAA4470995.1"/>
    <property type="molecule type" value="Genomic_DNA"/>
</dbReference>
<protein>
    <submittedName>
        <fullName evidence="1">Uncharacterized protein</fullName>
    </submittedName>
</protein>
<comment type="caution">
    <text evidence="1">The sequence shown here is derived from an EMBL/GenBank/DDBJ whole genome shotgun (WGS) entry which is preliminary data.</text>
</comment>
<evidence type="ECO:0000313" key="2">
    <source>
        <dbReference type="Proteomes" id="UP001501183"/>
    </source>
</evidence>
<proteinExistence type="predicted"/>
<keyword evidence="2" id="KW-1185">Reference proteome</keyword>
<name>A0ABP8NT54_9NOCA</name>
<reference evidence="2" key="1">
    <citation type="journal article" date="2019" name="Int. J. Syst. Evol. Microbiol.">
        <title>The Global Catalogue of Microorganisms (GCM) 10K type strain sequencing project: providing services to taxonomists for standard genome sequencing and annotation.</title>
        <authorList>
            <consortium name="The Broad Institute Genomics Platform"/>
            <consortium name="The Broad Institute Genome Sequencing Center for Infectious Disease"/>
            <person name="Wu L."/>
            <person name="Ma J."/>
        </authorList>
    </citation>
    <scope>NUCLEOTIDE SEQUENCE [LARGE SCALE GENOMIC DNA]</scope>
    <source>
        <strain evidence="2">JCM 32206</strain>
    </source>
</reference>
<evidence type="ECO:0000313" key="1">
    <source>
        <dbReference type="EMBL" id="GAA4470995.1"/>
    </source>
</evidence>
<sequence length="61" mass="6905">MSVDNVAGCAHPLRAAVQLTEHQLRHDFVRPYRDVHILERVPVLREAGAPVPCLRGRIIVR</sequence>